<dbReference type="GO" id="GO:0005524">
    <property type="term" value="F:ATP binding"/>
    <property type="evidence" value="ECO:0007669"/>
    <property type="project" value="UniProtKB-UniRule"/>
</dbReference>
<gene>
    <name evidence="9" type="ORF">J0M35_03255</name>
</gene>
<keyword evidence="9" id="KW-0723">Serine/threonine-protein kinase</keyword>
<keyword evidence="5 6" id="KW-0067">ATP-binding</keyword>
<protein>
    <recommendedName>
        <fullName evidence="1">non-specific serine/threonine protein kinase</fullName>
        <ecNumber evidence="1">2.7.11.1</ecNumber>
    </recommendedName>
</protein>
<dbReference type="InterPro" id="IPR000719">
    <property type="entry name" value="Prot_kinase_dom"/>
</dbReference>
<dbReference type="PROSITE" id="PS00107">
    <property type="entry name" value="PROTEIN_KINASE_ATP"/>
    <property type="match status" value="1"/>
</dbReference>
<reference evidence="9" key="1">
    <citation type="submission" date="2021-02" db="EMBL/GenBank/DDBJ databases">
        <title>Genome-Resolved Metagenomics of a Microbial Community Performing Photosynthetic Biological Nutrient Removal.</title>
        <authorList>
            <person name="Mcdaniel E.A."/>
        </authorList>
    </citation>
    <scope>NUCLEOTIDE SEQUENCE</scope>
    <source>
        <strain evidence="9">UWPOB_OBS1</strain>
    </source>
</reference>
<dbReference type="InterPro" id="IPR017441">
    <property type="entry name" value="Protein_kinase_ATP_BS"/>
</dbReference>
<feature type="domain" description="Protein kinase" evidence="8">
    <location>
        <begin position="22"/>
        <end position="317"/>
    </location>
</feature>
<dbReference type="EC" id="2.7.11.1" evidence="1"/>
<feature type="transmembrane region" description="Helical" evidence="7">
    <location>
        <begin position="362"/>
        <end position="385"/>
    </location>
</feature>
<name>A0A8J7PG34_9BACT</name>
<dbReference type="InterPro" id="IPR008271">
    <property type="entry name" value="Ser/Thr_kinase_AS"/>
</dbReference>
<dbReference type="PANTHER" id="PTHR43289">
    <property type="entry name" value="MITOGEN-ACTIVATED PROTEIN KINASE KINASE KINASE 20-RELATED"/>
    <property type="match status" value="1"/>
</dbReference>
<comment type="caution">
    <text evidence="9">The sequence shown here is derived from an EMBL/GenBank/DDBJ whole genome shotgun (WGS) entry which is preliminary data.</text>
</comment>
<evidence type="ECO:0000256" key="1">
    <source>
        <dbReference type="ARBA" id="ARBA00012513"/>
    </source>
</evidence>
<keyword evidence="7" id="KW-0812">Transmembrane</keyword>
<evidence type="ECO:0000259" key="8">
    <source>
        <dbReference type="PROSITE" id="PS50011"/>
    </source>
</evidence>
<feature type="binding site" evidence="6">
    <location>
        <position position="51"/>
    </location>
    <ligand>
        <name>ATP</name>
        <dbReference type="ChEBI" id="CHEBI:30616"/>
    </ligand>
</feature>
<dbReference type="SUPFAM" id="SSF52047">
    <property type="entry name" value="RNI-like"/>
    <property type="match status" value="1"/>
</dbReference>
<dbReference type="SMART" id="SM00220">
    <property type="entry name" value="S_TKc"/>
    <property type="match status" value="1"/>
</dbReference>
<proteinExistence type="predicted"/>
<evidence type="ECO:0000256" key="3">
    <source>
        <dbReference type="ARBA" id="ARBA00022741"/>
    </source>
</evidence>
<dbReference type="CDD" id="cd14014">
    <property type="entry name" value="STKc_PknB_like"/>
    <property type="match status" value="1"/>
</dbReference>
<dbReference type="Pfam" id="PF00069">
    <property type="entry name" value="Pkinase"/>
    <property type="match status" value="1"/>
</dbReference>
<dbReference type="Gene3D" id="1.10.510.10">
    <property type="entry name" value="Transferase(Phosphotransferase) domain 1"/>
    <property type="match status" value="1"/>
</dbReference>
<dbReference type="GO" id="GO:0004674">
    <property type="term" value="F:protein serine/threonine kinase activity"/>
    <property type="evidence" value="ECO:0007669"/>
    <property type="project" value="UniProtKB-KW"/>
</dbReference>
<dbReference type="Gene3D" id="3.80.10.10">
    <property type="entry name" value="Ribonuclease Inhibitor"/>
    <property type="match status" value="1"/>
</dbReference>
<dbReference type="Proteomes" id="UP000664277">
    <property type="component" value="Unassembled WGS sequence"/>
</dbReference>
<evidence type="ECO:0000256" key="2">
    <source>
        <dbReference type="ARBA" id="ARBA00022679"/>
    </source>
</evidence>
<evidence type="ECO:0000313" key="10">
    <source>
        <dbReference type="Proteomes" id="UP000664277"/>
    </source>
</evidence>
<keyword evidence="7" id="KW-1133">Transmembrane helix</keyword>
<keyword evidence="2" id="KW-0808">Transferase</keyword>
<sequence>MTELADSYSRSYRIGALVGGDYHLLKELGRGGMGAVFLAQHRLIDKPVALKILFPDLVNASTWKRFESEARILARLQHPGIVSVLNMGVDAGRCPFYVMELLEGLSLSQLIKERGQLSLRQAVQVFVQIAEAMHFAHEKGVIHRDLKPSNIMLINWTEKETAKGHDQERRRDASATSVKIVDFGIAKSIDTKGQLGLGLLSPAENQKLQSLTQTGEIFGTPFYLSPEQSLGRPVSRQTDIYALGCTFFEALTGEPPFRGANAFETMGMHLAAPVPALSQYVYGLPSEVQAIVNLCLNKDTEGRYSTMKQLALDLARVNIGLPTAAAGLKSEGFAPSLQINTAVSEEEQELSEKQTKKKAKSFLSLAVFAGVATLALLFGAGLHYAKLEKTKVDMSKDKSLKQATEVLEVVSSNADRFERKLAQGIVEGNGAEKLLAPLTDFGPVKQGDRYLFSFPTNFSLGYMQDKFCLSQSRPVKAQGQVFVKLPRPALDLDEDLPLQVVGKLKPDSVDLKVTIYHDEQLKSLKKSLRDWKHLWSLQIKDRKLDKAFLEDLLDLPFIENLHVHNTVAFGGLTTSGKLIARTVIIEQVSQAKPGALEAFLSILQPRELKELLFRRTQIDSAIAKKIIEFKDIETLSLEGMAVQPAWLEQLSGIKSLRTLKVEDNNYDAAFILRLVAKNPHIKTLKISTPQFQIEEKEKIRAYLHDWQDPGKPWTKEEIVRIEKLVSLHFTRRRFVRIPSGSFETIEKLSRIGLEDLFK</sequence>
<dbReference type="PROSITE" id="PS50011">
    <property type="entry name" value="PROTEIN_KINASE_DOM"/>
    <property type="match status" value="1"/>
</dbReference>
<accession>A0A8J7PG34</accession>
<keyword evidence="3 6" id="KW-0547">Nucleotide-binding</keyword>
<evidence type="ECO:0000256" key="7">
    <source>
        <dbReference type="SAM" id="Phobius"/>
    </source>
</evidence>
<dbReference type="InterPro" id="IPR011009">
    <property type="entry name" value="Kinase-like_dom_sf"/>
</dbReference>
<keyword evidence="7" id="KW-0472">Membrane</keyword>
<dbReference type="SUPFAM" id="SSF56112">
    <property type="entry name" value="Protein kinase-like (PK-like)"/>
    <property type="match status" value="1"/>
</dbReference>
<dbReference type="InterPro" id="IPR032675">
    <property type="entry name" value="LRR_dom_sf"/>
</dbReference>
<organism evidence="9 10">
    <name type="scientific">Candidatus Obscuribacter phosphatis</name>
    <dbReference type="NCBI Taxonomy" id="1906157"/>
    <lineage>
        <taxon>Bacteria</taxon>
        <taxon>Bacillati</taxon>
        <taxon>Candidatus Melainabacteria</taxon>
        <taxon>Candidatus Obscuribacterales</taxon>
        <taxon>Candidatus Obscuribacteraceae</taxon>
        <taxon>Candidatus Obscuribacter</taxon>
    </lineage>
</organism>
<keyword evidence="4 9" id="KW-0418">Kinase</keyword>
<dbReference type="EMBL" id="JAFLCK010000003">
    <property type="protein sequence ID" value="MBN8659355.1"/>
    <property type="molecule type" value="Genomic_DNA"/>
</dbReference>
<evidence type="ECO:0000256" key="5">
    <source>
        <dbReference type="ARBA" id="ARBA00022840"/>
    </source>
</evidence>
<evidence type="ECO:0000313" key="9">
    <source>
        <dbReference type="EMBL" id="MBN8659355.1"/>
    </source>
</evidence>
<dbReference type="AlphaFoldDB" id="A0A8J7PG34"/>
<dbReference type="PANTHER" id="PTHR43289:SF6">
    <property type="entry name" value="SERINE_THREONINE-PROTEIN KINASE NEKL-3"/>
    <property type="match status" value="1"/>
</dbReference>
<dbReference type="PROSITE" id="PS00108">
    <property type="entry name" value="PROTEIN_KINASE_ST"/>
    <property type="match status" value="1"/>
</dbReference>
<dbReference type="Gene3D" id="3.30.200.20">
    <property type="entry name" value="Phosphorylase Kinase, domain 1"/>
    <property type="match status" value="1"/>
</dbReference>
<evidence type="ECO:0000256" key="4">
    <source>
        <dbReference type="ARBA" id="ARBA00022777"/>
    </source>
</evidence>
<evidence type="ECO:0000256" key="6">
    <source>
        <dbReference type="PROSITE-ProRule" id="PRU10141"/>
    </source>
</evidence>